<comment type="caution">
    <text evidence="2">The sequence shown here is derived from an EMBL/GenBank/DDBJ whole genome shotgun (WGS) entry which is preliminary data.</text>
</comment>
<organism evidence="2">
    <name type="scientific">marine sediment metagenome</name>
    <dbReference type="NCBI Taxonomy" id="412755"/>
    <lineage>
        <taxon>unclassified sequences</taxon>
        <taxon>metagenomes</taxon>
        <taxon>ecological metagenomes</taxon>
    </lineage>
</organism>
<proteinExistence type="predicted"/>
<protein>
    <recommendedName>
        <fullName evidence="1">Gfo/Idh/MocA-like oxidoreductase C-terminal domain-containing protein</fullName>
    </recommendedName>
</protein>
<dbReference type="InterPro" id="IPR004104">
    <property type="entry name" value="Gfo/Idh/MocA-like_OxRdtase_C"/>
</dbReference>
<dbReference type="AlphaFoldDB" id="X1UD81"/>
<sequence length="111" mass="12561">PGFLKRIELSGTQGSAIMEEEDLKAWCFKKELLEDRKIRKQFFSRTKSGGGASDPGAIDFRGHQYQFENMVEAIKNNNEPLVNGYEARKAVEIILGIYKSAREGKKVKLPL</sequence>
<dbReference type="EMBL" id="BARW01023626">
    <property type="protein sequence ID" value="GAI97845.1"/>
    <property type="molecule type" value="Genomic_DNA"/>
</dbReference>
<dbReference type="Gene3D" id="3.30.360.10">
    <property type="entry name" value="Dihydrodipicolinate Reductase, domain 2"/>
    <property type="match status" value="1"/>
</dbReference>
<accession>X1UD81</accession>
<dbReference type="Pfam" id="PF02894">
    <property type="entry name" value="GFO_IDH_MocA_C"/>
    <property type="match status" value="1"/>
</dbReference>
<evidence type="ECO:0000259" key="1">
    <source>
        <dbReference type="Pfam" id="PF02894"/>
    </source>
</evidence>
<gene>
    <name evidence="2" type="ORF">S12H4_39135</name>
</gene>
<reference evidence="2" key="1">
    <citation type="journal article" date="2014" name="Front. Microbiol.">
        <title>High frequency of phylogenetically diverse reductive dehalogenase-homologous genes in deep subseafloor sedimentary metagenomes.</title>
        <authorList>
            <person name="Kawai M."/>
            <person name="Futagami T."/>
            <person name="Toyoda A."/>
            <person name="Takaki Y."/>
            <person name="Nishi S."/>
            <person name="Hori S."/>
            <person name="Arai W."/>
            <person name="Tsubouchi T."/>
            <person name="Morono Y."/>
            <person name="Uchiyama I."/>
            <person name="Ito T."/>
            <person name="Fujiyama A."/>
            <person name="Inagaki F."/>
            <person name="Takami H."/>
        </authorList>
    </citation>
    <scope>NUCLEOTIDE SEQUENCE</scope>
    <source>
        <strain evidence="2">Expedition CK06-06</strain>
    </source>
</reference>
<evidence type="ECO:0000313" key="2">
    <source>
        <dbReference type="EMBL" id="GAI97845.1"/>
    </source>
</evidence>
<feature type="domain" description="Gfo/Idh/MocA-like oxidoreductase C-terminal" evidence="1">
    <location>
        <begin position="62"/>
        <end position="109"/>
    </location>
</feature>
<name>X1UD81_9ZZZZ</name>
<feature type="non-terminal residue" evidence="2">
    <location>
        <position position="1"/>
    </location>
</feature>